<sequence>MSAPLTPSKRPHEESLAETNGKGKLQKSGNQASELSPGNVAFRVLCPASKVDNVTGEGGSVISHIFQETLVKVRIEEAVPGCDERVIVVGSDGENDVGSDHRKEDGVEEANVDEKHDGTKEPRERDETRESVPIEDSKSDLEDTKSDNVSPSLLRALKLVFERMVEGETESDGADEESNVSLTFVCRLLVLSSQVGCLLGKGGSVIKQMSSESGAQIRILPRDKLPSCAAVCDELVQISGNIDAVGKAIEYVCRQLLDNLPHDSDASLANTTGTSSNSFGQPLLRPEIHPPPNHSEGAPDIYQPGDFAAHPVNPKLHGSGIPGRMKPSQEVLTFRLLCPEERHPDDRISPVQDAVIRVQSRIFRAVPNSKEQSMMARLLVSSNQIGMHSNLGPSLHKFDAVGGLPPHGSFHPHDDRAPFVHNIHRLGARPHLSERRPWGPQGLHECGGPLGLPNFPGAPQRRIPGFGGSQPAIVTNTTVEVVVPSSLVPIINGEDGECLKQIRQISDAKVSITEPKPGALETVIIISGTPEQTHAAQSLIQAFVMSETESDRIFLI</sequence>
<dbReference type="SUPFAM" id="SSF54791">
    <property type="entry name" value="Eukaryotic type KH-domain (KH-domain type I)"/>
    <property type="match status" value="3"/>
</dbReference>
<feature type="domain" description="K Homology" evidence="4">
    <location>
        <begin position="182"/>
        <end position="257"/>
    </location>
</feature>
<evidence type="ECO:0000313" key="5">
    <source>
        <dbReference type="EMBL" id="RXH73796.1"/>
    </source>
</evidence>
<evidence type="ECO:0000313" key="6">
    <source>
        <dbReference type="Proteomes" id="UP000290289"/>
    </source>
</evidence>
<gene>
    <name evidence="5" type="ORF">DVH24_016618</name>
</gene>
<feature type="domain" description="K Homology" evidence="4">
    <location>
        <begin position="475"/>
        <end position="545"/>
    </location>
</feature>
<protein>
    <recommendedName>
        <fullName evidence="4">K Homology domain-containing protein</fullName>
    </recommendedName>
</protein>
<feature type="region of interest" description="Disordered" evidence="3">
    <location>
        <begin position="90"/>
        <end position="147"/>
    </location>
</feature>
<evidence type="ECO:0000256" key="3">
    <source>
        <dbReference type="SAM" id="MobiDB-lite"/>
    </source>
</evidence>
<keyword evidence="2" id="KW-0694">RNA-binding</keyword>
<reference evidence="5 6" key="1">
    <citation type="submission" date="2018-10" db="EMBL/GenBank/DDBJ databases">
        <title>A high-quality apple genome assembly.</title>
        <authorList>
            <person name="Hu J."/>
        </authorList>
    </citation>
    <scope>NUCLEOTIDE SEQUENCE [LARGE SCALE GENOMIC DNA]</scope>
    <source>
        <strain evidence="6">cv. HFTH1</strain>
        <tissue evidence="5">Young leaf</tissue>
    </source>
</reference>
<proteinExistence type="predicted"/>
<keyword evidence="1" id="KW-0677">Repeat</keyword>
<comment type="caution">
    <text evidence="5">The sequence shown here is derived from an EMBL/GenBank/DDBJ whole genome shotgun (WGS) entry which is preliminary data.</text>
</comment>
<organism evidence="5 6">
    <name type="scientific">Malus domestica</name>
    <name type="common">Apple</name>
    <name type="synonym">Pyrus malus</name>
    <dbReference type="NCBI Taxonomy" id="3750"/>
    <lineage>
        <taxon>Eukaryota</taxon>
        <taxon>Viridiplantae</taxon>
        <taxon>Streptophyta</taxon>
        <taxon>Embryophyta</taxon>
        <taxon>Tracheophyta</taxon>
        <taxon>Spermatophyta</taxon>
        <taxon>Magnoliopsida</taxon>
        <taxon>eudicotyledons</taxon>
        <taxon>Gunneridae</taxon>
        <taxon>Pentapetalae</taxon>
        <taxon>rosids</taxon>
        <taxon>fabids</taxon>
        <taxon>Rosales</taxon>
        <taxon>Rosaceae</taxon>
        <taxon>Amygdaloideae</taxon>
        <taxon>Maleae</taxon>
        <taxon>Malus</taxon>
    </lineage>
</organism>
<dbReference type="InterPro" id="IPR004088">
    <property type="entry name" value="KH_dom_type_1"/>
</dbReference>
<dbReference type="Gene3D" id="3.30.1370.10">
    <property type="entry name" value="K Homology domain, type 1"/>
    <property type="match status" value="3"/>
</dbReference>
<dbReference type="Pfam" id="PF00013">
    <property type="entry name" value="KH_1"/>
    <property type="match status" value="3"/>
</dbReference>
<feature type="region of interest" description="Disordered" evidence="3">
    <location>
        <begin position="1"/>
        <end position="39"/>
    </location>
</feature>
<dbReference type="InterPro" id="IPR004087">
    <property type="entry name" value="KH_dom"/>
</dbReference>
<dbReference type="GO" id="GO:0003723">
    <property type="term" value="F:RNA binding"/>
    <property type="evidence" value="ECO:0007669"/>
    <property type="project" value="UniProtKB-UniRule"/>
</dbReference>
<feature type="domain" description="K Homology" evidence="4">
    <location>
        <begin position="38"/>
        <end position="109"/>
    </location>
</feature>
<dbReference type="PANTHER" id="PTHR10288">
    <property type="entry name" value="KH DOMAIN CONTAINING RNA BINDING PROTEIN"/>
    <property type="match status" value="1"/>
</dbReference>
<feature type="compositionally biased region" description="Polar residues" evidence="3">
    <location>
        <begin position="27"/>
        <end position="36"/>
    </location>
</feature>
<evidence type="ECO:0000256" key="2">
    <source>
        <dbReference type="PROSITE-ProRule" id="PRU00117"/>
    </source>
</evidence>
<feature type="compositionally biased region" description="Polar residues" evidence="3">
    <location>
        <begin position="267"/>
        <end position="280"/>
    </location>
</feature>
<dbReference type="EMBL" id="RDQH01000341">
    <property type="protein sequence ID" value="RXH73796.1"/>
    <property type="molecule type" value="Genomic_DNA"/>
</dbReference>
<dbReference type="PROSITE" id="PS50084">
    <property type="entry name" value="KH_TYPE_1"/>
    <property type="match status" value="3"/>
</dbReference>
<evidence type="ECO:0000256" key="1">
    <source>
        <dbReference type="ARBA" id="ARBA00022737"/>
    </source>
</evidence>
<dbReference type="Proteomes" id="UP000290289">
    <property type="component" value="Chromosome 15"/>
</dbReference>
<dbReference type="AlphaFoldDB" id="A0A498HQP8"/>
<dbReference type="CDD" id="cd22460">
    <property type="entry name" value="KH-I_PEPPER_rpt2_like"/>
    <property type="match status" value="1"/>
</dbReference>
<feature type="region of interest" description="Disordered" evidence="3">
    <location>
        <begin position="267"/>
        <end position="309"/>
    </location>
</feature>
<accession>A0A498HQP8</accession>
<dbReference type="STRING" id="3750.A0A498HQP8"/>
<dbReference type="InterPro" id="IPR036612">
    <property type="entry name" value="KH_dom_type_1_sf"/>
</dbReference>
<feature type="compositionally biased region" description="Basic and acidic residues" evidence="3">
    <location>
        <begin position="112"/>
        <end position="146"/>
    </location>
</feature>
<name>A0A498HQP8_MALDO</name>
<keyword evidence="6" id="KW-1185">Reference proteome</keyword>
<dbReference type="SMART" id="SM00322">
    <property type="entry name" value="KH"/>
    <property type="match status" value="3"/>
</dbReference>
<evidence type="ECO:0000259" key="4">
    <source>
        <dbReference type="SMART" id="SM00322"/>
    </source>
</evidence>